<proteinExistence type="predicted"/>
<dbReference type="PANTHER" id="PTHR39160">
    <property type="entry name" value="CELL WALL-BINDING PROTEIN YOCH"/>
    <property type="match status" value="1"/>
</dbReference>
<accession>C0GJB0</accession>
<feature type="domain" description="G5" evidence="3">
    <location>
        <begin position="152"/>
        <end position="232"/>
    </location>
</feature>
<dbReference type="OrthoDB" id="9798935at2"/>
<dbReference type="Pfam" id="PF06725">
    <property type="entry name" value="3D"/>
    <property type="match status" value="1"/>
</dbReference>
<dbReference type="InterPro" id="IPR010611">
    <property type="entry name" value="3D_dom"/>
</dbReference>
<keyword evidence="5" id="KW-1185">Reference proteome</keyword>
<dbReference type="Proteomes" id="UP000006443">
    <property type="component" value="Unassembled WGS sequence"/>
</dbReference>
<dbReference type="eggNOG" id="COG3583">
    <property type="taxonomic scope" value="Bacteria"/>
</dbReference>
<sequence length="360" mass="38780">MEQVSLRARTGAESPISARYAPVVFLFVSAVLVLLVINIASHDVELVVDGESKAISTFSHNVAELLEETGVVVGEADFLSPGLEQNLQQGMVIELRRAFTVPVLADGAEYEHQVADATVAQVLAALEIELTEMDRVEPAGDHLLVPGDSVRVVRVERKLVTEQTELPYREIRRSNPELDRGETRVLSQGQAGLREDTVEIVSEDGEEVSVKVMQSEMVQPREDRVVEYGDNTVLARGGRSVSFDRVFQMEATAYCSGTAGTGCPIDANGRSQCTGSNNNGITASGQKAVAGTGSENNPHLVAVDTNLIPLGSRLYIDGYGYAVAADTGGAIVGNKIDLLFGTHQEALQFGRRNLRVYLLP</sequence>
<dbReference type="GO" id="GO:0009254">
    <property type="term" value="P:peptidoglycan turnover"/>
    <property type="evidence" value="ECO:0007669"/>
    <property type="project" value="InterPro"/>
</dbReference>
<dbReference type="SUPFAM" id="SSF50685">
    <property type="entry name" value="Barwin-like endoglucanases"/>
    <property type="match status" value="1"/>
</dbReference>
<dbReference type="Pfam" id="PF03990">
    <property type="entry name" value="DUF348"/>
    <property type="match status" value="2"/>
</dbReference>
<dbReference type="InterPro" id="IPR059180">
    <property type="entry name" value="3D_YorM"/>
</dbReference>
<protein>
    <submittedName>
        <fullName evidence="4">3D domain protein</fullName>
    </submittedName>
</protein>
<dbReference type="eggNOG" id="COG3584">
    <property type="taxonomic scope" value="Bacteria"/>
</dbReference>
<evidence type="ECO:0000313" key="4">
    <source>
        <dbReference type="EMBL" id="EEG76595.1"/>
    </source>
</evidence>
<dbReference type="Gene3D" id="2.20.230.10">
    <property type="entry name" value="Resuscitation-promoting factor rpfb"/>
    <property type="match status" value="1"/>
</dbReference>
<keyword evidence="1" id="KW-0732">Signal</keyword>
<comment type="caution">
    <text evidence="4">The sequence shown here is derived from an EMBL/GenBank/DDBJ whole genome shotgun (WGS) entry which is preliminary data.</text>
</comment>
<evidence type="ECO:0000256" key="1">
    <source>
        <dbReference type="ARBA" id="ARBA00022729"/>
    </source>
</evidence>
<dbReference type="InterPro" id="IPR036908">
    <property type="entry name" value="RlpA-like_sf"/>
</dbReference>
<dbReference type="InterPro" id="IPR051933">
    <property type="entry name" value="Resuscitation_pf_RpfB"/>
</dbReference>
<dbReference type="AlphaFoldDB" id="C0GJB0"/>
<feature type="transmembrane region" description="Helical" evidence="2">
    <location>
        <begin position="20"/>
        <end position="40"/>
    </location>
</feature>
<keyword evidence="2" id="KW-0812">Transmembrane</keyword>
<dbReference type="STRING" id="555088.DealDRAFT_2569"/>
<keyword evidence="2" id="KW-0472">Membrane</keyword>
<dbReference type="PANTHER" id="PTHR39160:SF4">
    <property type="entry name" value="RESUSCITATION-PROMOTING FACTOR RPFB"/>
    <property type="match status" value="1"/>
</dbReference>
<dbReference type="InterPro" id="IPR011098">
    <property type="entry name" value="G5_dom"/>
</dbReference>
<evidence type="ECO:0000259" key="3">
    <source>
        <dbReference type="PROSITE" id="PS51109"/>
    </source>
</evidence>
<dbReference type="CDD" id="cd14667">
    <property type="entry name" value="3D_containing_proteins"/>
    <property type="match status" value="1"/>
</dbReference>
<gene>
    <name evidence="4" type="ORF">DealDRAFT_2569</name>
</gene>
<dbReference type="GO" id="GO:0019867">
    <property type="term" value="C:outer membrane"/>
    <property type="evidence" value="ECO:0007669"/>
    <property type="project" value="InterPro"/>
</dbReference>
<dbReference type="SMART" id="SM01208">
    <property type="entry name" value="G5"/>
    <property type="match status" value="1"/>
</dbReference>
<dbReference type="InterPro" id="IPR007137">
    <property type="entry name" value="DUF348"/>
</dbReference>
<evidence type="ECO:0000313" key="5">
    <source>
        <dbReference type="Proteomes" id="UP000006443"/>
    </source>
</evidence>
<keyword evidence="2" id="KW-1133">Transmembrane helix</keyword>
<dbReference type="EMBL" id="ACJM01000015">
    <property type="protein sequence ID" value="EEG76595.1"/>
    <property type="molecule type" value="Genomic_DNA"/>
</dbReference>
<dbReference type="RefSeq" id="WP_008518102.1">
    <property type="nucleotide sequence ID" value="NZ_ACJM01000015.1"/>
</dbReference>
<dbReference type="Gene3D" id="2.40.40.10">
    <property type="entry name" value="RlpA-like domain"/>
    <property type="match status" value="1"/>
</dbReference>
<evidence type="ECO:0000256" key="2">
    <source>
        <dbReference type="SAM" id="Phobius"/>
    </source>
</evidence>
<dbReference type="GO" id="GO:0004553">
    <property type="term" value="F:hydrolase activity, hydrolyzing O-glycosyl compounds"/>
    <property type="evidence" value="ECO:0007669"/>
    <property type="project" value="InterPro"/>
</dbReference>
<dbReference type="PROSITE" id="PS51109">
    <property type="entry name" value="G5"/>
    <property type="match status" value="1"/>
</dbReference>
<dbReference type="Pfam" id="PF07501">
    <property type="entry name" value="G5"/>
    <property type="match status" value="1"/>
</dbReference>
<reference evidence="4 5" key="1">
    <citation type="submission" date="2009-02" db="EMBL/GenBank/DDBJ databases">
        <title>Sequencing of the draft genome and assembly of Dethiobacter alkaliphilus AHT 1.</title>
        <authorList>
            <consortium name="US DOE Joint Genome Institute (JGI-PGF)"/>
            <person name="Lucas S."/>
            <person name="Copeland A."/>
            <person name="Lapidus A."/>
            <person name="Glavina del Rio T."/>
            <person name="Dalin E."/>
            <person name="Tice H."/>
            <person name="Bruce D."/>
            <person name="Goodwin L."/>
            <person name="Pitluck S."/>
            <person name="Larimer F."/>
            <person name="Land M.L."/>
            <person name="Hauser L."/>
            <person name="Muyzer G."/>
        </authorList>
    </citation>
    <scope>NUCLEOTIDE SEQUENCE [LARGE SCALE GENOMIC DNA]</scope>
    <source>
        <strain evidence="4 5">AHT 1</strain>
    </source>
</reference>
<organism evidence="4 5">
    <name type="scientific">Dethiobacter alkaliphilus AHT 1</name>
    <dbReference type="NCBI Taxonomy" id="555088"/>
    <lineage>
        <taxon>Bacteria</taxon>
        <taxon>Bacillati</taxon>
        <taxon>Bacillota</taxon>
        <taxon>Dethiobacteria</taxon>
        <taxon>Dethiobacterales</taxon>
        <taxon>Dethiobacteraceae</taxon>
        <taxon>Dethiobacter</taxon>
    </lineage>
</organism>
<name>C0GJB0_DETAL</name>